<dbReference type="CDD" id="cd02440">
    <property type="entry name" value="AdoMet_MTases"/>
    <property type="match status" value="1"/>
</dbReference>
<name>A0A9C9EKP9_UNCW3</name>
<evidence type="ECO:0000313" key="1">
    <source>
        <dbReference type="EMBL" id="HEC77640.1"/>
    </source>
</evidence>
<dbReference type="InterPro" id="IPR029063">
    <property type="entry name" value="SAM-dependent_MTases_sf"/>
</dbReference>
<dbReference type="EMBL" id="DRIG01000010">
    <property type="protein sequence ID" value="HEC77640.1"/>
    <property type="molecule type" value="Genomic_DNA"/>
</dbReference>
<reference evidence="1" key="1">
    <citation type="journal article" date="2020" name="mSystems">
        <title>Genome- and Community-Level Interaction Insights into Carbon Utilization and Element Cycling Functions of Hydrothermarchaeota in Hydrothermal Sediment.</title>
        <authorList>
            <person name="Zhou Z."/>
            <person name="Liu Y."/>
            <person name="Xu W."/>
            <person name="Pan J."/>
            <person name="Luo Z.H."/>
            <person name="Li M."/>
        </authorList>
    </citation>
    <scope>NUCLEOTIDE SEQUENCE</scope>
    <source>
        <strain evidence="1">HyVt-388</strain>
    </source>
</reference>
<dbReference type="Gene3D" id="3.40.50.150">
    <property type="entry name" value="Vaccinia Virus protein VP39"/>
    <property type="match status" value="1"/>
</dbReference>
<proteinExistence type="predicted"/>
<dbReference type="SUPFAM" id="SSF53335">
    <property type="entry name" value="S-adenosyl-L-methionine-dependent methyltransferases"/>
    <property type="match status" value="1"/>
</dbReference>
<sequence>MDSNHKSQLQSLWDRLVERELEREKVDPGKRVHTDLLWREIQRCIEKTNLTILDAGGGFGRFSIPLAEAGYKVVHLDISSNMYWV</sequence>
<comment type="caution">
    <text evidence="1">The sequence shown here is derived from an EMBL/GenBank/DDBJ whole genome shotgun (WGS) entry which is preliminary data.</text>
</comment>
<accession>A0A9C9EKP9</accession>
<protein>
    <submittedName>
        <fullName evidence="1">Uncharacterized protein</fullName>
    </submittedName>
</protein>
<evidence type="ECO:0000313" key="2">
    <source>
        <dbReference type="Proteomes" id="UP000885826"/>
    </source>
</evidence>
<dbReference type="Proteomes" id="UP000885826">
    <property type="component" value="Unassembled WGS sequence"/>
</dbReference>
<gene>
    <name evidence="1" type="ORF">ENI34_00680</name>
</gene>
<organism evidence="1 2">
    <name type="scientific">candidate division WOR-3 bacterium</name>
    <dbReference type="NCBI Taxonomy" id="2052148"/>
    <lineage>
        <taxon>Bacteria</taxon>
        <taxon>Bacteria division WOR-3</taxon>
    </lineage>
</organism>
<dbReference type="AlphaFoldDB" id="A0A9C9EKP9"/>